<keyword evidence="1" id="KW-0521">NADP</keyword>
<dbReference type="SUPFAM" id="SSF50129">
    <property type="entry name" value="GroES-like"/>
    <property type="match status" value="1"/>
</dbReference>
<dbReference type="InterPro" id="IPR011032">
    <property type="entry name" value="GroES-like_sf"/>
</dbReference>
<dbReference type="SUPFAM" id="SSF51735">
    <property type="entry name" value="NAD(P)-binding Rossmann-fold domains"/>
    <property type="match status" value="1"/>
</dbReference>
<dbReference type="InterPro" id="IPR036291">
    <property type="entry name" value="NAD(P)-bd_dom_sf"/>
</dbReference>
<gene>
    <name evidence="3" type="ORF">HO133_002833</name>
</gene>
<evidence type="ECO:0000259" key="2">
    <source>
        <dbReference type="SMART" id="SM00829"/>
    </source>
</evidence>
<dbReference type="PANTHER" id="PTHR44154:SF1">
    <property type="entry name" value="QUINONE OXIDOREDUCTASE"/>
    <property type="match status" value="1"/>
</dbReference>
<dbReference type="PANTHER" id="PTHR44154">
    <property type="entry name" value="QUINONE OXIDOREDUCTASE"/>
    <property type="match status" value="1"/>
</dbReference>
<dbReference type="SMART" id="SM00829">
    <property type="entry name" value="PKS_ER"/>
    <property type="match status" value="1"/>
</dbReference>
<keyword evidence="4" id="KW-1185">Reference proteome</keyword>
<evidence type="ECO:0000313" key="4">
    <source>
        <dbReference type="Proteomes" id="UP000593566"/>
    </source>
</evidence>
<dbReference type="EMBL" id="JACCJB010000016">
    <property type="protein sequence ID" value="KAF6220401.1"/>
    <property type="molecule type" value="Genomic_DNA"/>
</dbReference>
<dbReference type="AlphaFoldDB" id="A0A8H6F9Y3"/>
<evidence type="ECO:0000256" key="1">
    <source>
        <dbReference type="ARBA" id="ARBA00022857"/>
    </source>
</evidence>
<protein>
    <recommendedName>
        <fullName evidence="2">Enoyl reductase (ER) domain-containing protein</fullName>
    </recommendedName>
</protein>
<organism evidence="3 4">
    <name type="scientific">Letharia lupina</name>
    <dbReference type="NCBI Taxonomy" id="560253"/>
    <lineage>
        <taxon>Eukaryota</taxon>
        <taxon>Fungi</taxon>
        <taxon>Dikarya</taxon>
        <taxon>Ascomycota</taxon>
        <taxon>Pezizomycotina</taxon>
        <taxon>Lecanoromycetes</taxon>
        <taxon>OSLEUM clade</taxon>
        <taxon>Lecanoromycetidae</taxon>
        <taxon>Lecanorales</taxon>
        <taxon>Lecanorineae</taxon>
        <taxon>Parmeliaceae</taxon>
        <taxon>Letharia</taxon>
    </lineage>
</organism>
<dbReference type="InterPro" id="IPR013149">
    <property type="entry name" value="ADH-like_C"/>
</dbReference>
<dbReference type="InterPro" id="IPR013154">
    <property type="entry name" value="ADH-like_N"/>
</dbReference>
<dbReference type="InterPro" id="IPR020843">
    <property type="entry name" value="ER"/>
</dbReference>
<dbReference type="Gene3D" id="3.90.180.10">
    <property type="entry name" value="Medium-chain alcohol dehydrogenases, catalytic domain"/>
    <property type="match status" value="1"/>
</dbReference>
<dbReference type="CDD" id="cd08243">
    <property type="entry name" value="quinone_oxidoreductase_like_1"/>
    <property type="match status" value="1"/>
</dbReference>
<dbReference type="RefSeq" id="XP_037149836.1">
    <property type="nucleotide sequence ID" value="XM_037293758.1"/>
</dbReference>
<accession>A0A8H6F9Y3</accession>
<dbReference type="Pfam" id="PF00107">
    <property type="entry name" value="ADH_zinc_N"/>
    <property type="match status" value="1"/>
</dbReference>
<dbReference type="GeneID" id="59331245"/>
<dbReference type="GO" id="GO:0016491">
    <property type="term" value="F:oxidoreductase activity"/>
    <property type="evidence" value="ECO:0007669"/>
    <property type="project" value="InterPro"/>
</dbReference>
<dbReference type="Gene3D" id="3.40.50.720">
    <property type="entry name" value="NAD(P)-binding Rossmann-like Domain"/>
    <property type="match status" value="1"/>
</dbReference>
<evidence type="ECO:0000313" key="3">
    <source>
        <dbReference type="EMBL" id="KAF6220401.1"/>
    </source>
</evidence>
<sequence length="366" mass="39715">MASRRPNDGFMMAAVVYEVGGPEVFKVERRQIPKPEKGQVLIRIKAFGLNRSEMFTRQGHSPTVKFPRILGIEAAGVIEEAPGNEDKFKEGDVVATAMGGMGREFDGGYAEYTVVPASQVQVVKSAEKISWEMLGALPEMMQTTWGALFKALRLQKNDRLLIRGGTTSVGLAAAAIAKSQGAFVAATTRKPEREQLLRANGAEQVFVDNGSVADQIEQTEGFNKVLEMVGVTTLRDSLQCVEEGGTVCMVGSVSGKWAFDDEFSPMVSIPTAVSLTAYHSSAKALIETPLDEIVTQLGTERIKALIGKVFVGLDKVNEAHRCMDEDRAGGKIVILIDDELTSKPWRTGGRSLADNIYSDQSAPHIY</sequence>
<reference evidence="3 4" key="1">
    <citation type="journal article" date="2020" name="Genomics">
        <title>Complete, high-quality genomes from long-read metagenomic sequencing of two wolf lichen thalli reveals enigmatic genome architecture.</title>
        <authorList>
            <person name="McKenzie S.K."/>
            <person name="Walston R.F."/>
            <person name="Allen J.L."/>
        </authorList>
    </citation>
    <scope>NUCLEOTIDE SEQUENCE [LARGE SCALE GENOMIC DNA]</scope>
    <source>
        <strain evidence="3">WasteWater1</strain>
    </source>
</reference>
<name>A0A8H6F9Y3_9LECA</name>
<dbReference type="InterPro" id="IPR051603">
    <property type="entry name" value="Zinc-ADH_QOR/CCCR"/>
</dbReference>
<proteinExistence type="predicted"/>
<feature type="domain" description="Enoyl reductase (ER)" evidence="2">
    <location>
        <begin position="20"/>
        <end position="334"/>
    </location>
</feature>
<dbReference type="Pfam" id="PF08240">
    <property type="entry name" value="ADH_N"/>
    <property type="match status" value="1"/>
</dbReference>
<dbReference type="Proteomes" id="UP000593566">
    <property type="component" value="Unassembled WGS sequence"/>
</dbReference>
<comment type="caution">
    <text evidence="3">The sequence shown here is derived from an EMBL/GenBank/DDBJ whole genome shotgun (WGS) entry which is preliminary data.</text>
</comment>